<organism evidence="1">
    <name type="scientific">Anguilla anguilla</name>
    <name type="common">European freshwater eel</name>
    <name type="synonym">Muraena anguilla</name>
    <dbReference type="NCBI Taxonomy" id="7936"/>
    <lineage>
        <taxon>Eukaryota</taxon>
        <taxon>Metazoa</taxon>
        <taxon>Chordata</taxon>
        <taxon>Craniata</taxon>
        <taxon>Vertebrata</taxon>
        <taxon>Euteleostomi</taxon>
        <taxon>Actinopterygii</taxon>
        <taxon>Neopterygii</taxon>
        <taxon>Teleostei</taxon>
        <taxon>Anguilliformes</taxon>
        <taxon>Anguillidae</taxon>
        <taxon>Anguilla</taxon>
    </lineage>
</organism>
<dbReference type="AlphaFoldDB" id="A0A0E9SXY6"/>
<proteinExistence type="predicted"/>
<reference evidence="1" key="1">
    <citation type="submission" date="2014-11" db="EMBL/GenBank/DDBJ databases">
        <authorList>
            <person name="Amaro Gonzalez C."/>
        </authorList>
    </citation>
    <scope>NUCLEOTIDE SEQUENCE</scope>
</reference>
<dbReference type="EMBL" id="GBXM01062455">
    <property type="protein sequence ID" value="JAH46122.1"/>
    <property type="molecule type" value="Transcribed_RNA"/>
</dbReference>
<sequence length="55" mass="6129">MSNEKIISSMNSKKMCLITVISTSPTRSALNRSTHSWFENYTGLKSRSGNGCLFL</sequence>
<evidence type="ECO:0000313" key="1">
    <source>
        <dbReference type="EMBL" id="JAH46122.1"/>
    </source>
</evidence>
<accession>A0A0E9SXY6</accession>
<reference evidence="1" key="2">
    <citation type="journal article" date="2015" name="Fish Shellfish Immunol.">
        <title>Early steps in the European eel (Anguilla anguilla)-Vibrio vulnificus interaction in the gills: Role of the RtxA13 toxin.</title>
        <authorList>
            <person name="Callol A."/>
            <person name="Pajuelo D."/>
            <person name="Ebbesson L."/>
            <person name="Teles M."/>
            <person name="MacKenzie S."/>
            <person name="Amaro C."/>
        </authorList>
    </citation>
    <scope>NUCLEOTIDE SEQUENCE</scope>
</reference>
<protein>
    <submittedName>
        <fullName evidence="1">Uncharacterized protein</fullName>
    </submittedName>
</protein>
<name>A0A0E9SXY6_ANGAN</name>